<dbReference type="SUPFAM" id="SSF56672">
    <property type="entry name" value="DNA/RNA polymerases"/>
    <property type="match status" value="1"/>
</dbReference>
<dbReference type="InterPro" id="IPR005135">
    <property type="entry name" value="Endo/exonuclease/phosphatase"/>
</dbReference>
<dbReference type="WBParaSite" id="Minc3s06696g40196">
    <property type="protein sequence ID" value="Minc3s06696g40196"/>
    <property type="gene ID" value="Minc3s06696g40196"/>
</dbReference>
<dbReference type="Pfam" id="PF14529">
    <property type="entry name" value="Exo_endo_phos_2"/>
    <property type="match status" value="1"/>
</dbReference>
<keyword evidence="2" id="KW-1185">Reference proteome</keyword>
<sequence>MKEYTPLRTVTLKLKSIYYPLHIRKLINYKKKLFKEFKKSDCGFEEYIKVSKTVKHLVNSYRSQKIKSIDEAKCNLFASVFARSFSNLPTFDPPELTPCKFINALDDIEFSLLDIDNILKNLPNNNCCAEDGISYTLLKACHSSITPFLSDIFRLSLDTGILPQSWKVSYITPVFKKGDKNNAENYRPISITSTICRVLERIILNSLLIHLEENNIISESQFGFLKKRSTTTQLIFTFSHWYRAVLESKNVDCAYIDLKHAFDSVPIRFLLYKLFNIGIRGKLLNWISAFLTNRTAKVKINNTFSTSFQIHSGVPQGSILGPILFLIYINDITCVIPDNINKCLFADDLKIFQVFKNTENTNSLQNALNNVYQWSSDWALEISIQKTSILHIGSKNPKYTYTLKEKNLQITSTVKDLGITFTNDLSFDLHCSIIIRKAYARAISILNYIHTSNPKVWALAFKSYVRPLLEYATVIWSPKTKYLIEKIEKIQKWYTRIALSKCKIIYKNYSERLITFNLESLALRRSLYDLTMIYRIIFKFTHLSSTGLFELNERPTRNKHKFQIKVQRKNSKTEHWLCNRAVNLWNLLPTSIIDSSNPRIFWNSLSTCAFQFFLKMATTNKRPHSPSLNNLGNQFSPSQAPSAKRQQLLDTISNLNFNDLLTPPSDPLIPDFAKTIINQQQQIIKQLSGLLQVASEILTEQATNNIDFSAAFEQRQREHLLVLTGLPESTENQPMARAENDSKVVRQILNELQIDRCLPSAVFRLGKQRQPGSKPRPLKILFPCSAAVTEALRNKKKLVGKFKNIVVRKSLTKEELDERSKLIELCKQKRETTKLDYIIYAGISSPILCQTQTYVQNTRLTYNSPNLTNMTSQPNKFIKNFACLYQNCRSIRNKINELDIQILDLNPDLVLLSETWLEDHNTHLNQLNSSRNFHILIANRDHKFKSKGGGVAMLIRKGISYKQLALKNIIGIDIIAIEFSVTSVKDCIRLILVYRPPSISNSLTNKLLKNLQSLCEGNVIIVGDFNFNFKDINWDNNTAHTKCGKEFLEFTNNFKFSNTITSPTHNKGSILDLLLTNNPSSISSCQIGANLSTSDHFSILFTLKMAKPKPQKIYCRDYSKLNLLNTHLISHFNRIYEKFYVSDKYEYLIALVSNLMKEYTPLRTVTLKLKSIYYPLHIRKLINHKKKLFKEFKKSDCGFEEYIKVSKTVKHLVNSYRSQKIKSIDEAKCNLFASVFARSFSNLPTFDPPELTPCKFINALDDIEFSLLD</sequence>
<dbReference type="InterPro" id="IPR000477">
    <property type="entry name" value="RT_dom"/>
</dbReference>
<dbReference type="InterPro" id="IPR036691">
    <property type="entry name" value="Endo/exonu/phosph_ase_sf"/>
</dbReference>
<dbReference type="CDD" id="cd01650">
    <property type="entry name" value="RT_nLTR_like"/>
    <property type="match status" value="1"/>
</dbReference>
<dbReference type="InterPro" id="IPR043502">
    <property type="entry name" value="DNA/RNA_pol_sf"/>
</dbReference>
<dbReference type="PANTHER" id="PTHR33332">
    <property type="entry name" value="REVERSE TRANSCRIPTASE DOMAIN-CONTAINING PROTEIN"/>
    <property type="match status" value="1"/>
</dbReference>
<dbReference type="Gene3D" id="3.60.10.10">
    <property type="entry name" value="Endonuclease/exonuclease/phosphatase"/>
    <property type="match status" value="1"/>
</dbReference>
<accession>A0A914NI53</accession>
<protein>
    <submittedName>
        <fullName evidence="3">Reverse transcriptase domain-containing protein</fullName>
    </submittedName>
</protein>
<feature type="domain" description="Reverse transcriptase" evidence="1">
    <location>
        <begin position="155"/>
        <end position="421"/>
    </location>
</feature>
<dbReference type="PROSITE" id="PS50878">
    <property type="entry name" value="RT_POL"/>
    <property type="match status" value="1"/>
</dbReference>
<proteinExistence type="predicted"/>
<evidence type="ECO:0000313" key="2">
    <source>
        <dbReference type="Proteomes" id="UP000887563"/>
    </source>
</evidence>
<organism evidence="2 3">
    <name type="scientific">Meloidogyne incognita</name>
    <name type="common">Southern root-knot nematode worm</name>
    <name type="synonym">Oxyuris incognita</name>
    <dbReference type="NCBI Taxonomy" id="6306"/>
    <lineage>
        <taxon>Eukaryota</taxon>
        <taxon>Metazoa</taxon>
        <taxon>Ecdysozoa</taxon>
        <taxon>Nematoda</taxon>
        <taxon>Chromadorea</taxon>
        <taxon>Rhabditida</taxon>
        <taxon>Tylenchina</taxon>
        <taxon>Tylenchomorpha</taxon>
        <taxon>Tylenchoidea</taxon>
        <taxon>Meloidogynidae</taxon>
        <taxon>Meloidogyninae</taxon>
        <taxon>Meloidogyne</taxon>
        <taxon>Meloidogyne incognita group</taxon>
    </lineage>
</organism>
<dbReference type="Pfam" id="PF00078">
    <property type="entry name" value="RVT_1"/>
    <property type="match status" value="1"/>
</dbReference>
<dbReference type="GO" id="GO:0003824">
    <property type="term" value="F:catalytic activity"/>
    <property type="evidence" value="ECO:0007669"/>
    <property type="project" value="InterPro"/>
</dbReference>
<dbReference type="PRINTS" id="PR01345">
    <property type="entry name" value="CERVTRCPTASE"/>
</dbReference>
<name>A0A914NI53_MELIC</name>
<dbReference type="AlphaFoldDB" id="A0A914NI53"/>
<reference evidence="3" key="1">
    <citation type="submission" date="2022-11" db="UniProtKB">
        <authorList>
            <consortium name="WormBaseParasite"/>
        </authorList>
    </citation>
    <scope>IDENTIFICATION</scope>
</reference>
<dbReference type="Proteomes" id="UP000887563">
    <property type="component" value="Unplaced"/>
</dbReference>
<evidence type="ECO:0000313" key="3">
    <source>
        <dbReference type="WBParaSite" id="Minc3s06696g40196"/>
    </source>
</evidence>
<evidence type="ECO:0000259" key="1">
    <source>
        <dbReference type="PROSITE" id="PS50878"/>
    </source>
</evidence>
<dbReference type="SUPFAM" id="SSF56219">
    <property type="entry name" value="DNase I-like"/>
    <property type="match status" value="1"/>
</dbReference>